<evidence type="ECO:0000313" key="3">
    <source>
        <dbReference type="Proteomes" id="UP000320776"/>
    </source>
</evidence>
<dbReference type="SUPFAM" id="SSF143422">
    <property type="entry name" value="Transposase IS200-like"/>
    <property type="match status" value="1"/>
</dbReference>
<name>A0A517DZG4_9FIRM</name>
<protein>
    <submittedName>
        <fullName evidence="2">Transposase IS200 like protein</fullName>
    </submittedName>
</protein>
<sequence length="261" mass="30723">MGRQARQLSSSGFYHIIFRGINHQHIFEDESDYIYFLTALQNLKVDLVFELNSYCLMSNHVHLLVREKRLGDISLIMKRLLTKYAMYFNRKYQRSGALIASRYKSVPVEVDEYFIPLQRYIHQNPVKAGLVNKLEEYPFSSYREYLFGGSLTDTGFALELTGRDEWIRLHQIETDDRFEPLGKQSIDDREIRRRIMQYTNGCEPHEIGSWEKAERDTMLRKLKEEGLSIRQIERVTGISRGVVAKKLTKKERPVRQEAHGV</sequence>
<dbReference type="Gene3D" id="3.30.70.1290">
    <property type="entry name" value="Transposase IS200-like"/>
    <property type="match status" value="1"/>
</dbReference>
<dbReference type="GO" id="GO:0003677">
    <property type="term" value="F:DNA binding"/>
    <property type="evidence" value="ECO:0007669"/>
    <property type="project" value="InterPro"/>
</dbReference>
<evidence type="ECO:0000313" key="2">
    <source>
        <dbReference type="EMBL" id="QDR82742.1"/>
    </source>
</evidence>
<feature type="domain" description="Transposase IS200-like" evidence="1">
    <location>
        <begin position="9"/>
        <end position="124"/>
    </location>
</feature>
<dbReference type="OrthoDB" id="9788881at2"/>
<keyword evidence="3" id="KW-1185">Reference proteome</keyword>
<reference evidence="2 3" key="1">
    <citation type="submission" date="2019-02" db="EMBL/GenBank/DDBJ databases">
        <title>Closed genome of Sporomusa termitida DSM 4440.</title>
        <authorList>
            <person name="Poehlein A."/>
            <person name="Daniel R."/>
        </authorList>
    </citation>
    <scope>NUCLEOTIDE SEQUENCE [LARGE SCALE GENOMIC DNA]</scope>
    <source>
        <strain evidence="2 3">DSM 4440</strain>
    </source>
</reference>
<accession>A0A517DZG4</accession>
<dbReference type="SMART" id="SM01321">
    <property type="entry name" value="Y1_Tnp"/>
    <property type="match status" value="1"/>
</dbReference>
<dbReference type="EMBL" id="CP036259">
    <property type="protein sequence ID" value="QDR82742.1"/>
    <property type="molecule type" value="Genomic_DNA"/>
</dbReference>
<organism evidence="2 3">
    <name type="scientific">Sporomusa termitida</name>
    <dbReference type="NCBI Taxonomy" id="2377"/>
    <lineage>
        <taxon>Bacteria</taxon>
        <taxon>Bacillati</taxon>
        <taxon>Bacillota</taxon>
        <taxon>Negativicutes</taxon>
        <taxon>Selenomonadales</taxon>
        <taxon>Sporomusaceae</taxon>
        <taxon>Sporomusa</taxon>
    </lineage>
</organism>
<dbReference type="GO" id="GO:0006313">
    <property type="term" value="P:DNA transposition"/>
    <property type="evidence" value="ECO:0007669"/>
    <property type="project" value="InterPro"/>
</dbReference>
<gene>
    <name evidence="2" type="ORF">SPTER_41720</name>
</gene>
<dbReference type="InterPro" id="IPR002686">
    <property type="entry name" value="Transposase_17"/>
</dbReference>
<dbReference type="KEGG" id="sted:SPTER_41720"/>
<dbReference type="PANTHER" id="PTHR34322:SF2">
    <property type="entry name" value="TRANSPOSASE IS200-LIKE DOMAIN-CONTAINING PROTEIN"/>
    <property type="match status" value="1"/>
</dbReference>
<dbReference type="AlphaFoldDB" id="A0A517DZG4"/>
<dbReference type="Pfam" id="PF01797">
    <property type="entry name" value="Y1_Tnp"/>
    <property type="match status" value="1"/>
</dbReference>
<dbReference type="RefSeq" id="WP_144352097.1">
    <property type="nucleotide sequence ID" value="NZ_CP036259.1"/>
</dbReference>
<proteinExistence type="predicted"/>
<evidence type="ECO:0000259" key="1">
    <source>
        <dbReference type="SMART" id="SM01321"/>
    </source>
</evidence>
<dbReference type="InterPro" id="IPR036515">
    <property type="entry name" value="Transposase_17_sf"/>
</dbReference>
<dbReference type="GO" id="GO:0004803">
    <property type="term" value="F:transposase activity"/>
    <property type="evidence" value="ECO:0007669"/>
    <property type="project" value="InterPro"/>
</dbReference>
<dbReference type="Proteomes" id="UP000320776">
    <property type="component" value="Chromosome"/>
</dbReference>
<dbReference type="PANTHER" id="PTHR34322">
    <property type="entry name" value="TRANSPOSASE, Y1_TNP DOMAIN-CONTAINING"/>
    <property type="match status" value="1"/>
</dbReference>